<feature type="signal peptide" evidence="1">
    <location>
        <begin position="1"/>
        <end position="19"/>
    </location>
</feature>
<dbReference type="EMBL" id="JAGTJR010000003">
    <property type="protein sequence ID" value="KAH7062512.1"/>
    <property type="molecule type" value="Genomic_DNA"/>
</dbReference>
<keyword evidence="3" id="KW-1185">Reference proteome</keyword>
<organism evidence="2 3">
    <name type="scientific">Macrophomina phaseolina</name>
    <dbReference type="NCBI Taxonomy" id="35725"/>
    <lineage>
        <taxon>Eukaryota</taxon>
        <taxon>Fungi</taxon>
        <taxon>Dikarya</taxon>
        <taxon>Ascomycota</taxon>
        <taxon>Pezizomycotina</taxon>
        <taxon>Dothideomycetes</taxon>
        <taxon>Dothideomycetes incertae sedis</taxon>
        <taxon>Botryosphaeriales</taxon>
        <taxon>Botryosphaeriaceae</taxon>
        <taxon>Macrophomina</taxon>
    </lineage>
</organism>
<reference evidence="2 3" key="1">
    <citation type="journal article" date="2021" name="Nat. Commun.">
        <title>Genetic determinants of endophytism in the Arabidopsis root mycobiome.</title>
        <authorList>
            <person name="Mesny F."/>
            <person name="Miyauchi S."/>
            <person name="Thiergart T."/>
            <person name="Pickel B."/>
            <person name="Atanasova L."/>
            <person name="Karlsson M."/>
            <person name="Huettel B."/>
            <person name="Barry K.W."/>
            <person name="Haridas S."/>
            <person name="Chen C."/>
            <person name="Bauer D."/>
            <person name="Andreopoulos W."/>
            <person name="Pangilinan J."/>
            <person name="LaButti K."/>
            <person name="Riley R."/>
            <person name="Lipzen A."/>
            <person name="Clum A."/>
            <person name="Drula E."/>
            <person name="Henrissat B."/>
            <person name="Kohler A."/>
            <person name="Grigoriev I.V."/>
            <person name="Martin F.M."/>
            <person name="Hacquard S."/>
        </authorList>
    </citation>
    <scope>NUCLEOTIDE SEQUENCE [LARGE SCALE GENOMIC DNA]</scope>
    <source>
        <strain evidence="2 3">MPI-SDFR-AT-0080</strain>
    </source>
</reference>
<protein>
    <submittedName>
        <fullName evidence="2">Uncharacterized protein</fullName>
    </submittedName>
</protein>
<feature type="chain" id="PRO_5045914199" evidence="1">
    <location>
        <begin position="20"/>
        <end position="110"/>
    </location>
</feature>
<evidence type="ECO:0000256" key="1">
    <source>
        <dbReference type="SAM" id="SignalP"/>
    </source>
</evidence>
<evidence type="ECO:0000313" key="3">
    <source>
        <dbReference type="Proteomes" id="UP000774617"/>
    </source>
</evidence>
<gene>
    <name evidence="2" type="ORF">B0J12DRAFT_695057</name>
</gene>
<dbReference type="Proteomes" id="UP000774617">
    <property type="component" value="Unassembled WGS sequence"/>
</dbReference>
<evidence type="ECO:0000313" key="2">
    <source>
        <dbReference type="EMBL" id="KAH7062512.1"/>
    </source>
</evidence>
<sequence>MHAATTAAFIATIGSVAVAQPFSGPNAEAAAIPVAPPGPYVLGRRGISTNLLDIRALPEDKDALNKFQVKNASLLITIVQYVSFAYDYGCTYGNLDTFITEKKDSPGKEE</sequence>
<name>A0ABQ8GR69_9PEZI</name>
<comment type="caution">
    <text evidence="2">The sequence shown here is derived from an EMBL/GenBank/DDBJ whole genome shotgun (WGS) entry which is preliminary data.</text>
</comment>
<proteinExistence type="predicted"/>
<accession>A0ABQ8GR69</accession>
<keyword evidence="1" id="KW-0732">Signal</keyword>